<evidence type="ECO:0000313" key="7">
    <source>
        <dbReference type="Proteomes" id="UP000263040"/>
    </source>
</evidence>
<dbReference type="EMBL" id="CP032100">
    <property type="protein sequence ID" value="AXX90071.1"/>
    <property type="molecule type" value="Genomic_DNA"/>
</dbReference>
<dbReference type="InterPro" id="IPR054156">
    <property type="entry name" value="YxaF_TetR_C"/>
</dbReference>
<name>A0AAD0SR70_9BACT</name>
<dbReference type="Gene3D" id="1.10.357.10">
    <property type="entry name" value="Tetracycline Repressor, domain 2"/>
    <property type="match status" value="1"/>
</dbReference>
<sequence>MAIKKTSREEILKESIKLFKIRGYSNTSMANIAEACGLIKGSIYHHFKSKDEIGLESLKYIHNYFVEHIFFIAYKNDLSDRQKIELIVKKTDDYFLHSEGGCLLGNLALEASSLNLDFKEEIKAYFTAWENALVKIFENKYSKIEASNLAKEYVALTQGAIMMMNLYDSSDNYLKIGEKIISLI</sequence>
<dbReference type="PROSITE" id="PS50977">
    <property type="entry name" value="HTH_TETR_2"/>
    <property type="match status" value="1"/>
</dbReference>
<evidence type="ECO:0000313" key="6">
    <source>
        <dbReference type="EMBL" id="AXX90071.1"/>
    </source>
</evidence>
<dbReference type="KEGG" id="asui:ASUIS_1593"/>
<dbReference type="SUPFAM" id="SSF46689">
    <property type="entry name" value="Homeodomain-like"/>
    <property type="match status" value="1"/>
</dbReference>
<evidence type="ECO:0000259" key="5">
    <source>
        <dbReference type="PROSITE" id="PS50977"/>
    </source>
</evidence>
<dbReference type="GO" id="GO:0003677">
    <property type="term" value="F:DNA binding"/>
    <property type="evidence" value="ECO:0007669"/>
    <property type="project" value="UniProtKB-UniRule"/>
</dbReference>
<evidence type="ECO:0000256" key="2">
    <source>
        <dbReference type="ARBA" id="ARBA00023125"/>
    </source>
</evidence>
<dbReference type="InterPro" id="IPR001647">
    <property type="entry name" value="HTH_TetR"/>
</dbReference>
<feature type="domain" description="HTH tetR-type" evidence="5">
    <location>
        <begin position="5"/>
        <end position="65"/>
    </location>
</feature>
<evidence type="ECO:0000256" key="3">
    <source>
        <dbReference type="ARBA" id="ARBA00023163"/>
    </source>
</evidence>
<dbReference type="Pfam" id="PF21993">
    <property type="entry name" value="TetR_C_13_2"/>
    <property type="match status" value="1"/>
</dbReference>
<dbReference type="Pfam" id="PF00440">
    <property type="entry name" value="TetR_N"/>
    <property type="match status" value="1"/>
</dbReference>
<dbReference type="SUPFAM" id="SSF48498">
    <property type="entry name" value="Tetracyclin repressor-like, C-terminal domain"/>
    <property type="match status" value="1"/>
</dbReference>
<evidence type="ECO:0000256" key="1">
    <source>
        <dbReference type="ARBA" id="ARBA00023015"/>
    </source>
</evidence>
<proteinExistence type="predicted"/>
<keyword evidence="3" id="KW-0804">Transcription</keyword>
<dbReference type="InterPro" id="IPR036271">
    <property type="entry name" value="Tet_transcr_reg_TetR-rel_C_sf"/>
</dbReference>
<feature type="DNA-binding region" description="H-T-H motif" evidence="4">
    <location>
        <begin position="28"/>
        <end position="47"/>
    </location>
</feature>
<dbReference type="RefSeq" id="WP_118886593.1">
    <property type="nucleotide sequence ID" value="NZ_CP032100.1"/>
</dbReference>
<dbReference type="AlphaFoldDB" id="A0AAD0SR70"/>
<accession>A0AAD0SR70</accession>
<dbReference type="PANTHER" id="PTHR47506">
    <property type="entry name" value="TRANSCRIPTIONAL REGULATORY PROTEIN"/>
    <property type="match status" value="1"/>
</dbReference>
<keyword evidence="7" id="KW-1185">Reference proteome</keyword>
<keyword evidence="2 4" id="KW-0238">DNA-binding</keyword>
<dbReference type="Proteomes" id="UP000263040">
    <property type="component" value="Chromosome"/>
</dbReference>
<reference evidence="6 7" key="1">
    <citation type="submission" date="2018-08" db="EMBL/GenBank/DDBJ databases">
        <title>Complete genome of the Arcobacter suis type strain LMG 26152.</title>
        <authorList>
            <person name="Miller W.G."/>
            <person name="Yee E."/>
            <person name="Bono J.L."/>
        </authorList>
    </citation>
    <scope>NUCLEOTIDE SEQUENCE [LARGE SCALE GENOMIC DNA]</scope>
    <source>
        <strain evidence="6 7">CECT 7833</strain>
    </source>
</reference>
<gene>
    <name evidence="6" type="ORF">ASUIS_1593</name>
</gene>
<keyword evidence="1" id="KW-0805">Transcription regulation</keyword>
<dbReference type="InterPro" id="IPR009057">
    <property type="entry name" value="Homeodomain-like_sf"/>
</dbReference>
<evidence type="ECO:0000256" key="4">
    <source>
        <dbReference type="PROSITE-ProRule" id="PRU00335"/>
    </source>
</evidence>
<dbReference type="PRINTS" id="PR00455">
    <property type="entry name" value="HTHTETR"/>
</dbReference>
<protein>
    <submittedName>
        <fullName evidence="6">Transcriptional regulator, TetR/AcrR family</fullName>
    </submittedName>
</protein>
<organism evidence="6 7">
    <name type="scientific">Arcobacter suis CECT 7833</name>
    <dbReference type="NCBI Taxonomy" id="663365"/>
    <lineage>
        <taxon>Bacteria</taxon>
        <taxon>Pseudomonadati</taxon>
        <taxon>Campylobacterota</taxon>
        <taxon>Epsilonproteobacteria</taxon>
        <taxon>Campylobacterales</taxon>
        <taxon>Arcobacteraceae</taxon>
        <taxon>Arcobacter</taxon>
    </lineage>
</organism>
<dbReference type="PANTHER" id="PTHR47506:SF7">
    <property type="entry name" value="TRANSCRIPTIONAL REGULATORY PROTEIN"/>
    <property type="match status" value="1"/>
</dbReference>